<feature type="transmembrane region" description="Helical" evidence="7">
    <location>
        <begin position="141"/>
        <end position="161"/>
    </location>
</feature>
<feature type="transmembrane region" description="Helical" evidence="7">
    <location>
        <begin position="200"/>
        <end position="220"/>
    </location>
</feature>
<dbReference type="EMBL" id="ML978711">
    <property type="protein sequence ID" value="KAF2091449.1"/>
    <property type="molecule type" value="Genomic_DNA"/>
</dbReference>
<feature type="transmembrane region" description="Helical" evidence="7">
    <location>
        <begin position="110"/>
        <end position="129"/>
    </location>
</feature>
<evidence type="ECO:0000313" key="9">
    <source>
        <dbReference type="EMBL" id="KAF2091449.1"/>
    </source>
</evidence>
<keyword evidence="10" id="KW-1185">Reference proteome</keyword>
<feature type="compositionally biased region" description="Basic and acidic residues" evidence="6">
    <location>
        <begin position="310"/>
        <end position="327"/>
    </location>
</feature>
<dbReference type="InterPro" id="IPR006634">
    <property type="entry name" value="TLC-dom"/>
</dbReference>
<evidence type="ECO:0000256" key="7">
    <source>
        <dbReference type="SAM" id="Phobius"/>
    </source>
</evidence>
<sequence>MHDPFPFAAPAALQRLVQPYADHLSLQTLPMHMHEIIAAALLYHLTCIFVSPALSTRLFPSIYTKLNRRTRLNWDVHVVSLVQSLLINVVALWISAVDEERSGMDWRQRVWGYTGAGGLVQALACGYFVWDLWISVRYVKVFGLGLLAHAVSALAVFSLGFRPFVNFYGPTFILYELSSPFLNIHWFCDKLNLTGSSLQLYNGILLLFSFFAARLCWGTYQSLWVFFDIYRAMTAGLDPGATMSTPEHVGAKAAGATGSEGELAMMRFAASTGPVPMWLAIAYLASNLTLTALNFYWFGKMIETVRKRFDPPLGTKRPEKKGEKVEGRGSGGVEVGGVRSRRRG</sequence>
<comment type="subcellular location">
    <subcellularLocation>
        <location evidence="1">Membrane</location>
        <topology evidence="1">Multi-pass membrane protein</topology>
    </subcellularLocation>
</comment>
<feature type="transmembrane region" description="Helical" evidence="7">
    <location>
        <begin position="36"/>
        <end position="55"/>
    </location>
</feature>
<feature type="domain" description="TLC" evidence="8">
    <location>
        <begin position="69"/>
        <end position="310"/>
    </location>
</feature>
<feature type="transmembrane region" description="Helical" evidence="7">
    <location>
        <begin position="167"/>
        <end position="188"/>
    </location>
</feature>
<dbReference type="Proteomes" id="UP000799776">
    <property type="component" value="Unassembled WGS sequence"/>
</dbReference>
<protein>
    <submittedName>
        <fullName evidence="9">TRAM, LAG1 and CLN8 domain-containing protein</fullName>
    </submittedName>
</protein>
<evidence type="ECO:0000256" key="1">
    <source>
        <dbReference type="ARBA" id="ARBA00004141"/>
    </source>
</evidence>
<dbReference type="PANTHER" id="PTHR13439">
    <property type="entry name" value="CT120 PROTEIN"/>
    <property type="match status" value="1"/>
</dbReference>
<name>A0A9P4M327_9PEZI</name>
<evidence type="ECO:0000256" key="2">
    <source>
        <dbReference type="ARBA" id="ARBA00022692"/>
    </source>
</evidence>
<dbReference type="PROSITE" id="PS50922">
    <property type="entry name" value="TLC"/>
    <property type="match status" value="1"/>
</dbReference>
<evidence type="ECO:0000256" key="6">
    <source>
        <dbReference type="SAM" id="MobiDB-lite"/>
    </source>
</evidence>
<evidence type="ECO:0000256" key="4">
    <source>
        <dbReference type="ARBA" id="ARBA00023136"/>
    </source>
</evidence>
<dbReference type="AlphaFoldDB" id="A0A9P4M327"/>
<dbReference type="GO" id="GO:0016020">
    <property type="term" value="C:membrane"/>
    <property type="evidence" value="ECO:0007669"/>
    <property type="project" value="UniProtKB-SubCell"/>
</dbReference>
<feature type="transmembrane region" description="Helical" evidence="7">
    <location>
        <begin position="275"/>
        <end position="298"/>
    </location>
</feature>
<feature type="region of interest" description="Disordered" evidence="6">
    <location>
        <begin position="310"/>
        <end position="344"/>
    </location>
</feature>
<evidence type="ECO:0000313" key="10">
    <source>
        <dbReference type="Proteomes" id="UP000799776"/>
    </source>
</evidence>
<dbReference type="GO" id="GO:0005783">
    <property type="term" value="C:endoplasmic reticulum"/>
    <property type="evidence" value="ECO:0007669"/>
    <property type="project" value="TreeGrafter"/>
</dbReference>
<dbReference type="GO" id="GO:0055088">
    <property type="term" value="P:lipid homeostasis"/>
    <property type="evidence" value="ECO:0007669"/>
    <property type="project" value="TreeGrafter"/>
</dbReference>
<comment type="caution">
    <text evidence="9">The sequence shown here is derived from an EMBL/GenBank/DDBJ whole genome shotgun (WGS) entry which is preliminary data.</text>
</comment>
<dbReference type="SMART" id="SM00724">
    <property type="entry name" value="TLC"/>
    <property type="match status" value="1"/>
</dbReference>
<evidence type="ECO:0000256" key="5">
    <source>
        <dbReference type="PROSITE-ProRule" id="PRU00205"/>
    </source>
</evidence>
<dbReference type="InterPro" id="IPR050846">
    <property type="entry name" value="TLCD"/>
</dbReference>
<proteinExistence type="predicted"/>
<dbReference type="OrthoDB" id="10266980at2759"/>
<dbReference type="Pfam" id="PF03798">
    <property type="entry name" value="TRAM_LAG1_CLN8"/>
    <property type="match status" value="1"/>
</dbReference>
<reference evidence="9" key="1">
    <citation type="journal article" date="2020" name="Stud. Mycol.">
        <title>101 Dothideomycetes genomes: a test case for predicting lifestyles and emergence of pathogens.</title>
        <authorList>
            <person name="Haridas S."/>
            <person name="Albert R."/>
            <person name="Binder M."/>
            <person name="Bloem J."/>
            <person name="Labutti K."/>
            <person name="Salamov A."/>
            <person name="Andreopoulos B."/>
            <person name="Baker S."/>
            <person name="Barry K."/>
            <person name="Bills G."/>
            <person name="Bluhm B."/>
            <person name="Cannon C."/>
            <person name="Castanera R."/>
            <person name="Culley D."/>
            <person name="Daum C."/>
            <person name="Ezra D."/>
            <person name="Gonzalez J."/>
            <person name="Henrissat B."/>
            <person name="Kuo A."/>
            <person name="Liang C."/>
            <person name="Lipzen A."/>
            <person name="Lutzoni F."/>
            <person name="Magnuson J."/>
            <person name="Mondo S."/>
            <person name="Nolan M."/>
            <person name="Ohm R."/>
            <person name="Pangilinan J."/>
            <person name="Park H.-J."/>
            <person name="Ramirez L."/>
            <person name="Alfaro M."/>
            <person name="Sun H."/>
            <person name="Tritt A."/>
            <person name="Yoshinaga Y."/>
            <person name="Zwiers L.-H."/>
            <person name="Turgeon B."/>
            <person name="Goodwin S."/>
            <person name="Spatafora J."/>
            <person name="Crous P."/>
            <person name="Grigoriev I."/>
        </authorList>
    </citation>
    <scope>NUCLEOTIDE SEQUENCE</scope>
    <source>
        <strain evidence="9">CBS 121410</strain>
    </source>
</reference>
<keyword evidence="4 5" id="KW-0472">Membrane</keyword>
<feature type="transmembrane region" description="Helical" evidence="7">
    <location>
        <begin position="76"/>
        <end position="95"/>
    </location>
</feature>
<dbReference type="PANTHER" id="PTHR13439:SF0">
    <property type="entry name" value="TOPOISOMERASE I DAMAGE AFFECTED PROTEIN 4"/>
    <property type="match status" value="1"/>
</dbReference>
<keyword evidence="3 7" id="KW-1133">Transmembrane helix</keyword>
<organism evidence="9 10">
    <name type="scientific">Saccharata proteae CBS 121410</name>
    <dbReference type="NCBI Taxonomy" id="1314787"/>
    <lineage>
        <taxon>Eukaryota</taxon>
        <taxon>Fungi</taxon>
        <taxon>Dikarya</taxon>
        <taxon>Ascomycota</taxon>
        <taxon>Pezizomycotina</taxon>
        <taxon>Dothideomycetes</taxon>
        <taxon>Dothideomycetes incertae sedis</taxon>
        <taxon>Botryosphaeriales</taxon>
        <taxon>Saccharataceae</taxon>
        <taxon>Saccharata</taxon>
    </lineage>
</organism>
<evidence type="ECO:0000256" key="3">
    <source>
        <dbReference type="ARBA" id="ARBA00022989"/>
    </source>
</evidence>
<accession>A0A9P4M327</accession>
<keyword evidence="2 5" id="KW-0812">Transmembrane</keyword>
<evidence type="ECO:0000259" key="8">
    <source>
        <dbReference type="PROSITE" id="PS50922"/>
    </source>
</evidence>
<gene>
    <name evidence="9" type="ORF">K490DRAFT_70294</name>
</gene>